<dbReference type="Proteomes" id="UP000797356">
    <property type="component" value="Chromosome 1"/>
</dbReference>
<reference evidence="2" key="1">
    <citation type="journal article" date="2017" name="Gigascience">
        <title>The genome draft of coconut (Cocos nucifera).</title>
        <authorList>
            <person name="Xiao Y."/>
            <person name="Xu P."/>
            <person name="Fan H."/>
            <person name="Baudouin L."/>
            <person name="Xia W."/>
            <person name="Bocs S."/>
            <person name="Xu J."/>
            <person name="Li Q."/>
            <person name="Guo A."/>
            <person name="Zhou L."/>
            <person name="Li J."/>
            <person name="Wu Y."/>
            <person name="Ma Z."/>
            <person name="Armero A."/>
            <person name="Issali A.E."/>
            <person name="Liu N."/>
            <person name="Peng M."/>
            <person name="Yang Y."/>
        </authorList>
    </citation>
    <scope>NUCLEOTIDE SEQUENCE</scope>
    <source>
        <tissue evidence="2">Spear leaf of Hainan Tall coconut</tissue>
    </source>
</reference>
<gene>
    <name evidence="2" type="ORF">COCNU_01G014830</name>
</gene>
<protein>
    <submittedName>
        <fullName evidence="2">Putative WRKY transcription factor 4</fullName>
    </submittedName>
</protein>
<evidence type="ECO:0000256" key="1">
    <source>
        <dbReference type="SAM" id="MobiDB-lite"/>
    </source>
</evidence>
<comment type="caution">
    <text evidence="2">The sequence shown here is derived from an EMBL/GenBank/DDBJ whole genome shotgun (WGS) entry which is preliminary data.</text>
</comment>
<evidence type="ECO:0000313" key="3">
    <source>
        <dbReference type="Proteomes" id="UP000797356"/>
    </source>
</evidence>
<sequence length="298" mass="31256">MAEKRPCSDAPVEEKPGEAGGRPPSPSPPPVVESCLPVDPGPDDTPAPKESGSEAVKAPNSTTGENPAAVGADGRSFSQLIAGAMSSTVGSPRATPIIAVPVDAVRLPVVAVPCFLAPAGLLESPSFSGQFAMTHQAVLATVTAQAQMQLQASYPSSSSELVSTSVPQPISSMISPVPLQHRPSTVRDSGGTPETEQLPSVQKPQSAHIVVKTTSSDGGQHNHGPPQKPRCSKERAQSGGTTGENESLELPSSELNESEPSTWIKNEEDISEETDPKRRQVVKISWNLFLILFCNKIY</sequence>
<feature type="compositionally biased region" description="Basic and acidic residues" evidence="1">
    <location>
        <begin position="1"/>
        <end position="17"/>
    </location>
</feature>
<name>A0A8K0MVC8_COCNU</name>
<accession>A0A8K0MVC8</accession>
<feature type="compositionally biased region" description="Low complexity" evidence="1">
    <location>
        <begin position="244"/>
        <end position="261"/>
    </location>
</feature>
<proteinExistence type="predicted"/>
<feature type="region of interest" description="Disordered" evidence="1">
    <location>
        <begin position="172"/>
        <end position="276"/>
    </location>
</feature>
<reference evidence="2" key="2">
    <citation type="submission" date="2019-07" db="EMBL/GenBank/DDBJ databases">
        <authorList>
            <person name="Yang Y."/>
            <person name="Bocs S."/>
            <person name="Baudouin L."/>
        </authorList>
    </citation>
    <scope>NUCLEOTIDE SEQUENCE</scope>
    <source>
        <tissue evidence="2">Spear leaf of Hainan Tall coconut</tissue>
    </source>
</reference>
<feature type="compositionally biased region" description="Polar residues" evidence="1">
    <location>
        <begin position="182"/>
        <end position="205"/>
    </location>
</feature>
<keyword evidence="3" id="KW-1185">Reference proteome</keyword>
<organism evidence="2 3">
    <name type="scientific">Cocos nucifera</name>
    <name type="common">Coconut palm</name>
    <dbReference type="NCBI Taxonomy" id="13894"/>
    <lineage>
        <taxon>Eukaryota</taxon>
        <taxon>Viridiplantae</taxon>
        <taxon>Streptophyta</taxon>
        <taxon>Embryophyta</taxon>
        <taxon>Tracheophyta</taxon>
        <taxon>Spermatophyta</taxon>
        <taxon>Magnoliopsida</taxon>
        <taxon>Liliopsida</taxon>
        <taxon>Arecaceae</taxon>
        <taxon>Arecoideae</taxon>
        <taxon>Cocoseae</taxon>
        <taxon>Attaleinae</taxon>
        <taxon>Cocos</taxon>
    </lineage>
</organism>
<dbReference type="EMBL" id="CM017872">
    <property type="protein sequence ID" value="KAG1327549.1"/>
    <property type="molecule type" value="Genomic_DNA"/>
</dbReference>
<feature type="region of interest" description="Disordered" evidence="1">
    <location>
        <begin position="1"/>
        <end position="72"/>
    </location>
</feature>
<evidence type="ECO:0000313" key="2">
    <source>
        <dbReference type="EMBL" id="KAG1327549.1"/>
    </source>
</evidence>
<dbReference type="AlphaFoldDB" id="A0A8K0MVC8"/>